<proteinExistence type="predicted"/>
<organism evidence="1 2">
    <name type="scientific">Roseofilum casamattae BLCC-M143</name>
    <dbReference type="NCBI Taxonomy" id="3022442"/>
    <lineage>
        <taxon>Bacteria</taxon>
        <taxon>Bacillati</taxon>
        <taxon>Cyanobacteriota</taxon>
        <taxon>Cyanophyceae</taxon>
        <taxon>Desertifilales</taxon>
        <taxon>Desertifilaceae</taxon>
        <taxon>Roseofilum</taxon>
        <taxon>Roseofilum casamattae</taxon>
    </lineage>
</organism>
<gene>
    <name evidence="1" type="ORF">PMH09_15200</name>
</gene>
<name>A0ABT7BZA3_9CYAN</name>
<dbReference type="EMBL" id="JAQOSQ010000016">
    <property type="protein sequence ID" value="MDJ1184532.1"/>
    <property type="molecule type" value="Genomic_DNA"/>
</dbReference>
<protein>
    <submittedName>
        <fullName evidence="1">Uncharacterized protein</fullName>
    </submittedName>
</protein>
<sequence>MSQVIVLDSAPVSSSSILLANNAIALNRPIFVNVTHKNCS</sequence>
<evidence type="ECO:0000313" key="2">
    <source>
        <dbReference type="Proteomes" id="UP001232992"/>
    </source>
</evidence>
<comment type="caution">
    <text evidence="1">The sequence shown here is derived from an EMBL/GenBank/DDBJ whole genome shotgun (WGS) entry which is preliminary data.</text>
</comment>
<dbReference type="Proteomes" id="UP001232992">
    <property type="component" value="Unassembled WGS sequence"/>
</dbReference>
<evidence type="ECO:0000313" key="1">
    <source>
        <dbReference type="EMBL" id="MDJ1184532.1"/>
    </source>
</evidence>
<dbReference type="RefSeq" id="WP_283759188.1">
    <property type="nucleotide sequence ID" value="NZ_JAQOSQ010000016.1"/>
</dbReference>
<reference evidence="1 2" key="1">
    <citation type="submission" date="2023-01" db="EMBL/GenBank/DDBJ databases">
        <title>Novel diversity within Roseofilum (Cyanobacteria; Desertifilaceae) from marine benthic mats with descriptions of four novel species.</title>
        <authorList>
            <person name="Wang Y."/>
            <person name="Berthold D.E."/>
            <person name="Hu J."/>
            <person name="Lefler F.W."/>
            <person name="Laughinghouse H.D. IV."/>
        </authorList>
    </citation>
    <scope>NUCLEOTIDE SEQUENCE [LARGE SCALE GENOMIC DNA]</scope>
    <source>
        <strain evidence="1 2">BLCC-M143</strain>
    </source>
</reference>
<keyword evidence="2" id="KW-1185">Reference proteome</keyword>
<accession>A0ABT7BZA3</accession>